<name>A0AAD7PN74_QUISA</name>
<dbReference type="PANTHER" id="PTHR34059">
    <property type="entry name" value="EXPRESSED PROTEIN"/>
    <property type="match status" value="1"/>
</dbReference>
<gene>
    <name evidence="2" type="ORF">O6P43_017293</name>
</gene>
<dbReference type="InterPro" id="IPR008480">
    <property type="entry name" value="DUF761_pln"/>
</dbReference>
<feature type="region of interest" description="Disordered" evidence="1">
    <location>
        <begin position="1"/>
        <end position="78"/>
    </location>
</feature>
<dbReference type="Proteomes" id="UP001163823">
    <property type="component" value="Chromosome 7"/>
</dbReference>
<organism evidence="2 3">
    <name type="scientific">Quillaja saponaria</name>
    <name type="common">Soap bark tree</name>
    <dbReference type="NCBI Taxonomy" id="32244"/>
    <lineage>
        <taxon>Eukaryota</taxon>
        <taxon>Viridiplantae</taxon>
        <taxon>Streptophyta</taxon>
        <taxon>Embryophyta</taxon>
        <taxon>Tracheophyta</taxon>
        <taxon>Spermatophyta</taxon>
        <taxon>Magnoliopsida</taxon>
        <taxon>eudicotyledons</taxon>
        <taxon>Gunneridae</taxon>
        <taxon>Pentapetalae</taxon>
        <taxon>rosids</taxon>
        <taxon>fabids</taxon>
        <taxon>Fabales</taxon>
        <taxon>Quillajaceae</taxon>
        <taxon>Quillaja</taxon>
    </lineage>
</organism>
<dbReference type="EMBL" id="JARAOO010000007">
    <property type="protein sequence ID" value="KAJ7962006.1"/>
    <property type="molecule type" value="Genomic_DNA"/>
</dbReference>
<dbReference type="KEGG" id="qsa:O6P43_017293"/>
<dbReference type="Pfam" id="PF05553">
    <property type="entry name" value="DUF761"/>
    <property type="match status" value="1"/>
</dbReference>
<evidence type="ECO:0000313" key="2">
    <source>
        <dbReference type="EMBL" id="KAJ7962006.1"/>
    </source>
</evidence>
<evidence type="ECO:0000313" key="3">
    <source>
        <dbReference type="Proteomes" id="UP001163823"/>
    </source>
</evidence>
<sequence length="149" mass="16820">MKNGGLDHLMKGTPCPKPRKTYSKDHNRNMQHLPKRAAQGFEDHTQDKMKNGGLDHLMKGTPCPKTRKTSSKDHNRNMQHLPKRAAQGFEDHIDSEFENLQVSSDEDAMSGCVNDAGSDSNEVDKKAGEFIAKFREQIRLQKMASIEDI</sequence>
<accession>A0AAD7PN74</accession>
<dbReference type="AlphaFoldDB" id="A0AAD7PN74"/>
<proteinExistence type="predicted"/>
<reference evidence="2" key="1">
    <citation type="journal article" date="2023" name="Science">
        <title>Elucidation of the pathway for biosynthesis of saponin adjuvants from the soapbark tree.</title>
        <authorList>
            <person name="Reed J."/>
            <person name="Orme A."/>
            <person name="El-Demerdash A."/>
            <person name="Owen C."/>
            <person name="Martin L.B.B."/>
            <person name="Misra R.C."/>
            <person name="Kikuchi S."/>
            <person name="Rejzek M."/>
            <person name="Martin A.C."/>
            <person name="Harkess A."/>
            <person name="Leebens-Mack J."/>
            <person name="Louveau T."/>
            <person name="Stephenson M.J."/>
            <person name="Osbourn A."/>
        </authorList>
    </citation>
    <scope>NUCLEOTIDE SEQUENCE</scope>
    <source>
        <strain evidence="2">S10</strain>
    </source>
</reference>
<dbReference type="PANTHER" id="PTHR34059:SF6">
    <property type="entry name" value="DUF4408 DOMAIN-CONTAINING PROTEIN"/>
    <property type="match status" value="1"/>
</dbReference>
<evidence type="ECO:0000256" key="1">
    <source>
        <dbReference type="SAM" id="MobiDB-lite"/>
    </source>
</evidence>
<protein>
    <submittedName>
        <fullName evidence="2">Hydroxyproline-rich glycoprotein family protein</fullName>
    </submittedName>
</protein>
<keyword evidence="3" id="KW-1185">Reference proteome</keyword>
<feature type="compositionally biased region" description="Basic and acidic residues" evidence="1">
    <location>
        <begin position="41"/>
        <end position="50"/>
    </location>
</feature>
<comment type="caution">
    <text evidence="2">The sequence shown here is derived from an EMBL/GenBank/DDBJ whole genome shotgun (WGS) entry which is preliminary data.</text>
</comment>